<protein>
    <submittedName>
        <fullName evidence="4">PiggyBac transposable element-derived protein 4-like</fullName>
    </submittedName>
</protein>
<name>A0A6P7J6U8_9TELE</name>
<dbReference type="InterPro" id="IPR029526">
    <property type="entry name" value="PGBD"/>
</dbReference>
<evidence type="ECO:0000259" key="2">
    <source>
        <dbReference type="Pfam" id="PF13843"/>
    </source>
</evidence>
<dbReference type="RefSeq" id="XP_028272459.1">
    <property type="nucleotide sequence ID" value="XM_028416658.1"/>
</dbReference>
<evidence type="ECO:0000313" key="3">
    <source>
        <dbReference type="Proteomes" id="UP000515145"/>
    </source>
</evidence>
<accession>A0A6P7J6U8</accession>
<dbReference type="Pfam" id="PF13843">
    <property type="entry name" value="DDE_Tnp_1_7"/>
    <property type="match status" value="1"/>
</dbReference>
<feature type="compositionally biased region" description="Pro residues" evidence="1">
    <location>
        <begin position="572"/>
        <end position="592"/>
    </location>
</feature>
<dbReference type="OrthoDB" id="118105at2759"/>
<proteinExistence type="predicted"/>
<gene>
    <name evidence="4" type="primary">LOC114442846</name>
</gene>
<dbReference type="PANTHER" id="PTHR46599">
    <property type="entry name" value="PIGGYBAC TRANSPOSABLE ELEMENT-DERIVED PROTEIN 4"/>
    <property type="match status" value="1"/>
</dbReference>
<feature type="region of interest" description="Disordered" evidence="1">
    <location>
        <begin position="1"/>
        <end position="136"/>
    </location>
</feature>
<feature type="compositionally biased region" description="Acidic residues" evidence="1">
    <location>
        <begin position="41"/>
        <end position="52"/>
    </location>
</feature>
<dbReference type="AlphaFoldDB" id="A0A6P7J6U8"/>
<dbReference type="GeneID" id="114442846"/>
<dbReference type="Proteomes" id="UP000515145">
    <property type="component" value="Chromosome 10"/>
</dbReference>
<evidence type="ECO:0000313" key="4">
    <source>
        <dbReference type="RefSeq" id="XP_028272459.1"/>
    </source>
</evidence>
<sequence>MPKHTMKTRHVAEERAAKERAARDADVLDEDASHSASFAESAEEDAFVEGEDFLLYNGTSDSDTDWEPDSSLFSAPKGARTADLPHSSSSSSEDVPIPLKDFPRKANGRRRGRRRVNGGSQEEDTPPEERWCGVEVPDIRPPQPIFRPLRVPGSQLLANVKYSALQLFQLFFSNSTLLTIVKNTNEHGRAKQSASTTPWTDITLQDMFSYLSLVIYMGLVKCKSLTDYWRAGGLYSLPFPRSVMSRKKFFLISKALHLNSAADDAANEAKRGTAAFDRMGKIKPLYDEIRLACRQNFQPGQEVTIDERMVASKAHVVFKQYITRKPVHWGFKLYVLADSKTGYTWDFFIYEGKQEAVSGKGLSYDTVMALMNTSVLGSGYKLFVDNYYTSPALFEDLLQKKVWACGTIKPSISGFPKSRYNALEPKASRGSMRWIRKGSLVFVQWRDSRDVFLCSTMHTAHGDEVIKRRTKEDGRWTAKDVPVPPVIKDYNQFMGGVDLSDALIGYYKVLHKTKKWFKTFFFHFVDVAIVNAFILHKDHCKLYLEVPMAQKAFREKLATELAEVGTQRAPQTPTPQPSPQLSPQLSPQPSPQPSGSHSGHHRPVYISGDSTTGRLRCKKCHSKTPVKCSTCDKALCFVAARDCYNDWHDENNL</sequence>
<evidence type="ECO:0000256" key="1">
    <source>
        <dbReference type="SAM" id="MobiDB-lite"/>
    </source>
</evidence>
<feature type="domain" description="PiggyBac transposable element-derived protein" evidence="2">
    <location>
        <begin position="164"/>
        <end position="533"/>
    </location>
</feature>
<reference evidence="4" key="1">
    <citation type="submission" date="2025-08" db="UniProtKB">
        <authorList>
            <consortium name="RefSeq"/>
        </authorList>
    </citation>
    <scope>IDENTIFICATION</scope>
</reference>
<keyword evidence="3" id="KW-1185">Reference proteome</keyword>
<feature type="compositionally biased region" description="Basic residues" evidence="1">
    <location>
        <begin position="106"/>
        <end position="116"/>
    </location>
</feature>
<feature type="region of interest" description="Disordered" evidence="1">
    <location>
        <begin position="564"/>
        <end position="605"/>
    </location>
</feature>
<organism evidence="3 4">
    <name type="scientific">Parambassis ranga</name>
    <name type="common">Indian glassy fish</name>
    <dbReference type="NCBI Taxonomy" id="210632"/>
    <lineage>
        <taxon>Eukaryota</taxon>
        <taxon>Metazoa</taxon>
        <taxon>Chordata</taxon>
        <taxon>Craniata</taxon>
        <taxon>Vertebrata</taxon>
        <taxon>Euteleostomi</taxon>
        <taxon>Actinopterygii</taxon>
        <taxon>Neopterygii</taxon>
        <taxon>Teleostei</taxon>
        <taxon>Neoteleostei</taxon>
        <taxon>Acanthomorphata</taxon>
        <taxon>Ovalentaria</taxon>
        <taxon>Ambassidae</taxon>
        <taxon>Parambassis</taxon>
    </lineage>
</organism>
<dbReference type="InParanoid" id="A0A6P7J6U8"/>
<dbReference type="PANTHER" id="PTHR46599:SF3">
    <property type="entry name" value="PIGGYBAC TRANSPOSABLE ELEMENT-DERIVED PROTEIN 4"/>
    <property type="match status" value="1"/>
</dbReference>
<feature type="compositionally biased region" description="Basic and acidic residues" evidence="1">
    <location>
        <begin position="10"/>
        <end position="26"/>
    </location>
</feature>